<dbReference type="Proteomes" id="UP000587527">
    <property type="component" value="Unassembled WGS sequence"/>
</dbReference>
<keyword evidence="2" id="KW-1185">Reference proteome</keyword>
<comment type="caution">
    <text evidence="1">The sequence shown here is derived from an EMBL/GenBank/DDBJ whole genome shotgun (WGS) entry which is preliminary data.</text>
</comment>
<evidence type="ECO:0000313" key="2">
    <source>
        <dbReference type="Proteomes" id="UP000587527"/>
    </source>
</evidence>
<proteinExistence type="predicted"/>
<dbReference type="EMBL" id="JACHMN010000002">
    <property type="protein sequence ID" value="MBB5871878.1"/>
    <property type="molecule type" value="Genomic_DNA"/>
</dbReference>
<name>A0A841BWL8_9ACTN</name>
<dbReference type="AlphaFoldDB" id="A0A841BWL8"/>
<sequence>MAAEKVTLSLAPDTLERARASAEAEGINLSAWIDRAARQYALRDAGQQYAAWLAEHPDINDEVGAWRAAKAEVMGSRWTGLADAA</sequence>
<gene>
    <name evidence="1" type="ORF">F4553_005257</name>
</gene>
<dbReference type="RefSeq" id="WP_184840225.1">
    <property type="nucleotide sequence ID" value="NZ_JACHMN010000002.1"/>
</dbReference>
<protein>
    <submittedName>
        <fullName evidence="1">Uncharacterized protein</fullName>
    </submittedName>
</protein>
<evidence type="ECO:0000313" key="1">
    <source>
        <dbReference type="EMBL" id="MBB5871878.1"/>
    </source>
</evidence>
<accession>A0A841BWL8</accession>
<reference evidence="1 2" key="1">
    <citation type="submission" date="2020-08" db="EMBL/GenBank/DDBJ databases">
        <title>Sequencing the genomes of 1000 actinobacteria strains.</title>
        <authorList>
            <person name="Klenk H.-P."/>
        </authorList>
    </citation>
    <scope>NUCLEOTIDE SEQUENCE [LARGE SCALE GENOMIC DNA]</scope>
    <source>
        <strain evidence="1 2">DSM 45362</strain>
    </source>
</reference>
<organism evidence="1 2">
    <name type="scientific">Allocatelliglobosispora scoriae</name>
    <dbReference type="NCBI Taxonomy" id="643052"/>
    <lineage>
        <taxon>Bacteria</taxon>
        <taxon>Bacillati</taxon>
        <taxon>Actinomycetota</taxon>
        <taxon>Actinomycetes</taxon>
        <taxon>Micromonosporales</taxon>
        <taxon>Micromonosporaceae</taxon>
        <taxon>Allocatelliglobosispora</taxon>
    </lineage>
</organism>